<dbReference type="Proteomes" id="UP000551616">
    <property type="component" value="Unassembled WGS sequence"/>
</dbReference>
<proteinExistence type="predicted"/>
<dbReference type="Gene3D" id="3.80.10.10">
    <property type="entry name" value="Ribonuclease Inhibitor"/>
    <property type="match status" value="1"/>
</dbReference>
<name>A0A7V8V5H4_9BACT</name>
<dbReference type="EMBL" id="JABRWO010000006">
    <property type="protein sequence ID" value="MBA2115288.1"/>
    <property type="molecule type" value="Genomic_DNA"/>
</dbReference>
<dbReference type="InterPro" id="IPR032675">
    <property type="entry name" value="LRR_dom_sf"/>
</dbReference>
<accession>A0A7V8V5H4</accession>
<dbReference type="AlphaFoldDB" id="A0A7V8V5H4"/>
<dbReference type="SUPFAM" id="SSF52047">
    <property type="entry name" value="RNI-like"/>
    <property type="match status" value="1"/>
</dbReference>
<reference evidence="1 2" key="1">
    <citation type="submission" date="2020-05" db="EMBL/GenBank/DDBJ databases">
        <title>Bremerella alba sp. nov., a novel planctomycete isolated from the surface of the macroalga Fucus spiralis.</title>
        <authorList>
            <person name="Godinho O."/>
            <person name="Botelho R."/>
            <person name="Albuquerque L."/>
            <person name="Wiegand S."/>
            <person name="Da Costa M.S."/>
            <person name="Lobo-Da-Cunha A."/>
            <person name="Jogler C."/>
            <person name="Lage O.M."/>
        </authorList>
    </citation>
    <scope>NUCLEOTIDE SEQUENCE [LARGE SCALE GENOMIC DNA]</scope>
    <source>
        <strain evidence="1 2">FF15</strain>
    </source>
</reference>
<evidence type="ECO:0000313" key="2">
    <source>
        <dbReference type="Proteomes" id="UP000551616"/>
    </source>
</evidence>
<organism evidence="1 2">
    <name type="scientific">Bremerella alba</name>
    <dbReference type="NCBI Taxonomy" id="980252"/>
    <lineage>
        <taxon>Bacteria</taxon>
        <taxon>Pseudomonadati</taxon>
        <taxon>Planctomycetota</taxon>
        <taxon>Planctomycetia</taxon>
        <taxon>Pirellulales</taxon>
        <taxon>Pirellulaceae</taxon>
        <taxon>Bremerella</taxon>
    </lineage>
</organism>
<keyword evidence="2" id="KW-1185">Reference proteome</keyword>
<evidence type="ECO:0000313" key="1">
    <source>
        <dbReference type="EMBL" id="MBA2115288.1"/>
    </source>
</evidence>
<gene>
    <name evidence="1" type="ORF">HOV93_24610</name>
</gene>
<protein>
    <submittedName>
        <fullName evidence="1">Uncharacterized protein</fullName>
    </submittedName>
</protein>
<comment type="caution">
    <text evidence="1">The sequence shown here is derived from an EMBL/GenBank/DDBJ whole genome shotgun (WGS) entry which is preliminary data.</text>
</comment>
<sequence length="108" mass="12239">MPKEPDPIALIEFLKMQGARIRLRKSGQVHTLDFSSCDWKPDDESIRELESLQSLEVLNCEKAQLTDAAVESILRHHGLKIMTLSDTKLSSKAIKRLRQNLIGCRIIA</sequence>
<dbReference type="RefSeq" id="WP_207396726.1">
    <property type="nucleotide sequence ID" value="NZ_JABRWO010000006.1"/>
</dbReference>